<proteinExistence type="predicted"/>
<dbReference type="EC" id="2.7.13.3" evidence="2"/>
<dbReference type="PANTHER" id="PTHR43304">
    <property type="entry name" value="PHYTOCHROME-LIKE PROTEIN CPH1"/>
    <property type="match status" value="1"/>
</dbReference>
<dbReference type="Pfam" id="PF08447">
    <property type="entry name" value="PAS_3"/>
    <property type="match status" value="2"/>
</dbReference>
<organism evidence="7 8">
    <name type="scientific">Pseudomonas mangrovi</name>
    <dbReference type="NCBI Taxonomy" id="2161748"/>
    <lineage>
        <taxon>Bacteria</taxon>
        <taxon>Pseudomonadati</taxon>
        <taxon>Pseudomonadota</taxon>
        <taxon>Gammaproteobacteria</taxon>
        <taxon>Pseudomonadales</taxon>
        <taxon>Pseudomonadaceae</taxon>
        <taxon>Pseudomonas</taxon>
    </lineage>
</organism>
<dbReference type="AlphaFoldDB" id="A0A2T5PAK3"/>
<dbReference type="Proteomes" id="UP000244064">
    <property type="component" value="Unassembled WGS sequence"/>
</dbReference>
<evidence type="ECO:0000256" key="3">
    <source>
        <dbReference type="ARBA" id="ARBA00022553"/>
    </source>
</evidence>
<sequence length="272" mass="30125">MSSGLWQGLRRLFGRRAAEWGAGLDQLPLAVVALDGEGRMLRLNAGWQRLTGYPAGECLHRNQLEFVHPDDRGRWLQGLAELGAEGSAPLVQILRYLTRGGELRWVEVRLSRQGAGVLACLADISEQMQHRQSLQARHRSLSNLLDGLPLMVYRCRNNRHWSMEYVSAGCRALTGHAPAQLIDSRSLTFNDLIHPDDREYVWAQVQAGLREQRAFHFCYRLLVADGSLKAVQERGCGIYSDAGELLGLEGVVLELAPPLAATATLRPLAGLG</sequence>
<dbReference type="EMBL" id="QASN01000014">
    <property type="protein sequence ID" value="PTU74770.1"/>
    <property type="molecule type" value="Genomic_DNA"/>
</dbReference>
<dbReference type="InterPro" id="IPR000014">
    <property type="entry name" value="PAS"/>
</dbReference>
<dbReference type="SUPFAM" id="SSF55785">
    <property type="entry name" value="PYP-like sensor domain (PAS domain)"/>
    <property type="match status" value="2"/>
</dbReference>
<dbReference type="OrthoDB" id="344644at2"/>
<dbReference type="PROSITE" id="PS50112">
    <property type="entry name" value="PAS"/>
    <property type="match status" value="2"/>
</dbReference>
<keyword evidence="4" id="KW-0808">Transferase</keyword>
<dbReference type="CDD" id="cd00130">
    <property type="entry name" value="PAS"/>
    <property type="match status" value="2"/>
</dbReference>
<evidence type="ECO:0000313" key="8">
    <source>
        <dbReference type="Proteomes" id="UP000244064"/>
    </source>
</evidence>
<name>A0A2T5PAK3_9PSED</name>
<protein>
    <recommendedName>
        <fullName evidence="2">histidine kinase</fullName>
        <ecNumber evidence="2">2.7.13.3</ecNumber>
    </recommendedName>
</protein>
<evidence type="ECO:0000313" key="7">
    <source>
        <dbReference type="EMBL" id="PTU74770.1"/>
    </source>
</evidence>
<evidence type="ECO:0000259" key="6">
    <source>
        <dbReference type="PROSITE" id="PS50112"/>
    </source>
</evidence>
<evidence type="ECO:0000256" key="4">
    <source>
        <dbReference type="ARBA" id="ARBA00022679"/>
    </source>
</evidence>
<keyword evidence="3" id="KW-0597">Phosphoprotein</keyword>
<dbReference type="InterPro" id="IPR013655">
    <property type="entry name" value="PAS_fold_3"/>
</dbReference>
<dbReference type="InterPro" id="IPR035965">
    <property type="entry name" value="PAS-like_dom_sf"/>
</dbReference>
<dbReference type="Gene3D" id="3.30.450.20">
    <property type="entry name" value="PAS domain"/>
    <property type="match status" value="2"/>
</dbReference>
<dbReference type="GO" id="GO:0004673">
    <property type="term" value="F:protein histidine kinase activity"/>
    <property type="evidence" value="ECO:0007669"/>
    <property type="project" value="UniProtKB-EC"/>
</dbReference>
<dbReference type="SMART" id="SM00091">
    <property type="entry name" value="PAS"/>
    <property type="match status" value="2"/>
</dbReference>
<accession>A0A2T5PAK3</accession>
<evidence type="ECO:0000256" key="2">
    <source>
        <dbReference type="ARBA" id="ARBA00012438"/>
    </source>
</evidence>
<feature type="domain" description="PAS" evidence="6">
    <location>
        <begin position="24"/>
        <end position="72"/>
    </location>
</feature>
<comment type="catalytic activity">
    <reaction evidence="1">
        <text>ATP + protein L-histidine = ADP + protein N-phospho-L-histidine.</text>
        <dbReference type="EC" id="2.7.13.3"/>
    </reaction>
</comment>
<dbReference type="RefSeq" id="WP_108106672.1">
    <property type="nucleotide sequence ID" value="NZ_QASN01000014.1"/>
</dbReference>
<dbReference type="InterPro" id="IPR052162">
    <property type="entry name" value="Sensor_kinase/Photoreceptor"/>
</dbReference>
<gene>
    <name evidence="7" type="ORF">DBO85_07655</name>
</gene>
<evidence type="ECO:0000256" key="1">
    <source>
        <dbReference type="ARBA" id="ARBA00000085"/>
    </source>
</evidence>
<dbReference type="PANTHER" id="PTHR43304:SF1">
    <property type="entry name" value="PAC DOMAIN-CONTAINING PROTEIN"/>
    <property type="match status" value="1"/>
</dbReference>
<comment type="caution">
    <text evidence="7">The sequence shown here is derived from an EMBL/GenBank/DDBJ whole genome shotgun (WGS) entry which is preliminary data.</text>
</comment>
<feature type="domain" description="PAS" evidence="6">
    <location>
        <begin position="137"/>
        <end position="212"/>
    </location>
</feature>
<evidence type="ECO:0000256" key="5">
    <source>
        <dbReference type="ARBA" id="ARBA00022777"/>
    </source>
</evidence>
<keyword evidence="5" id="KW-0418">Kinase</keyword>
<dbReference type="NCBIfam" id="TIGR00229">
    <property type="entry name" value="sensory_box"/>
    <property type="match status" value="1"/>
</dbReference>
<reference evidence="7 8" key="1">
    <citation type="submission" date="2018-04" db="EMBL/GenBank/DDBJ databases">
        <title>Pseudomonas sp. nov., isolated from mangrove soil.</title>
        <authorList>
            <person name="Chen C."/>
        </authorList>
    </citation>
    <scope>NUCLEOTIDE SEQUENCE [LARGE SCALE GENOMIC DNA]</scope>
    <source>
        <strain evidence="7 8">TC-11</strain>
    </source>
</reference>
<keyword evidence="8" id="KW-1185">Reference proteome</keyword>